<accession>A0A0L6JKF2</accession>
<dbReference type="RefSeq" id="WP_036940562.1">
    <property type="nucleotide sequence ID" value="NZ_JQKC01000013.1"/>
</dbReference>
<organism evidence="1 2">
    <name type="scientific">Pseudobacteroides cellulosolvens ATCC 35603 = DSM 2933</name>
    <dbReference type="NCBI Taxonomy" id="398512"/>
    <lineage>
        <taxon>Bacteria</taxon>
        <taxon>Bacillati</taxon>
        <taxon>Bacillota</taxon>
        <taxon>Clostridia</taxon>
        <taxon>Eubacteriales</taxon>
        <taxon>Oscillospiraceae</taxon>
        <taxon>Pseudobacteroides</taxon>
    </lineage>
</organism>
<dbReference type="OrthoDB" id="9907964at2"/>
<dbReference type="eggNOG" id="ENOG5034AFU">
    <property type="taxonomic scope" value="Bacteria"/>
</dbReference>
<comment type="caution">
    <text evidence="1">The sequence shown here is derived from an EMBL/GenBank/DDBJ whole genome shotgun (WGS) entry which is preliminary data.</text>
</comment>
<sequence>MKITQKTITVHGGHEIFLLTPLMVNSNITSGHDNKGYVLIWGNGSGYKFLAECFSVASELKKNEILYLPAKFKGNDEFIQVFGNCDYNLNIVCTNYCETQISLKDIEKILKTKVCSEQIIDRSPIINTKYIERWKTDRRLTVKIYKRYLHISTNRDGFSSLAYGAGNMAEYGDVYYNFFPHVHYDWDENTYKSVGVNLYHWHNK</sequence>
<dbReference type="Proteomes" id="UP000036923">
    <property type="component" value="Unassembled WGS sequence"/>
</dbReference>
<reference evidence="2" key="1">
    <citation type="submission" date="2015-07" db="EMBL/GenBank/DDBJ databases">
        <title>Near-Complete Genome Sequence of the Cellulolytic Bacterium Bacteroides (Pseudobacteroides) cellulosolvens ATCC 35603.</title>
        <authorList>
            <person name="Dassa B."/>
            <person name="Utturkar S.M."/>
            <person name="Klingeman D.M."/>
            <person name="Hurt R.A."/>
            <person name="Keller M."/>
            <person name="Xu J."/>
            <person name="Reddy Y.H.K."/>
            <person name="Borovok I."/>
            <person name="Grinberg I.R."/>
            <person name="Lamed R."/>
            <person name="Zhivin O."/>
            <person name="Bayer E.A."/>
            <person name="Brown S.D."/>
        </authorList>
    </citation>
    <scope>NUCLEOTIDE SEQUENCE [LARGE SCALE GENOMIC DNA]</scope>
    <source>
        <strain evidence="2">DSM 2933</strain>
    </source>
</reference>
<protein>
    <submittedName>
        <fullName evidence="1">Uncharacterized protein</fullName>
    </submittedName>
</protein>
<proteinExistence type="predicted"/>
<evidence type="ECO:0000313" key="2">
    <source>
        <dbReference type="Proteomes" id="UP000036923"/>
    </source>
</evidence>
<name>A0A0L6JKF2_9FIRM</name>
<dbReference type="STRING" id="398512.Bccel_1117"/>
<gene>
    <name evidence="1" type="ORF">Bccel_1117</name>
</gene>
<dbReference type="AlphaFoldDB" id="A0A0L6JKF2"/>
<evidence type="ECO:0000313" key="1">
    <source>
        <dbReference type="EMBL" id="KNY25857.1"/>
    </source>
</evidence>
<dbReference type="EMBL" id="LGTC01000001">
    <property type="protein sequence ID" value="KNY25857.1"/>
    <property type="molecule type" value="Genomic_DNA"/>
</dbReference>
<keyword evidence="2" id="KW-1185">Reference proteome</keyword>